<dbReference type="EMBL" id="FPLD01000051">
    <property type="protein sequence ID" value="SGY95856.1"/>
    <property type="molecule type" value="Genomic_DNA"/>
</dbReference>
<reference evidence="9 11" key="2">
    <citation type="submission" date="2016-11" db="EMBL/GenBank/DDBJ databases">
        <authorList>
            <person name="Jaros S."/>
            <person name="Januszkiewicz K."/>
            <person name="Wedrychowicz H."/>
        </authorList>
    </citation>
    <scope>NUCLEOTIDE SEQUENCE [LARGE SCALE GENOMIC DNA]</scope>
    <source>
        <strain evidence="9">NVI 5450</strain>
    </source>
</reference>
<dbReference type="PANTHER" id="PTHR30435:SF12">
    <property type="entry name" value="FLAGELLAR BASAL BODY ROD PROTEIN FLGB"/>
    <property type="match status" value="1"/>
</dbReference>
<evidence type="ECO:0000259" key="7">
    <source>
        <dbReference type="Pfam" id="PF00460"/>
    </source>
</evidence>
<keyword evidence="10" id="KW-1185">Reference proteome</keyword>
<comment type="subcellular location">
    <subcellularLocation>
        <location evidence="1 6">Bacterial flagellum basal body</location>
    </subcellularLocation>
</comment>
<dbReference type="KEGG" id="mvs:MVIS_3461"/>
<dbReference type="HOGENOM" id="CLU_125463_1_0_6"/>
<dbReference type="Proteomes" id="UP000182660">
    <property type="component" value="Unassembled WGS sequence"/>
</dbReference>
<dbReference type="GO" id="GO:0030694">
    <property type="term" value="C:bacterial-type flagellum basal body, rod"/>
    <property type="evidence" value="ECO:0007669"/>
    <property type="project" value="InterPro"/>
</dbReference>
<dbReference type="PATRIC" id="fig|80854.5.peg.3659"/>
<dbReference type="PANTHER" id="PTHR30435">
    <property type="entry name" value="FLAGELLAR PROTEIN"/>
    <property type="match status" value="1"/>
</dbReference>
<evidence type="ECO:0000256" key="3">
    <source>
        <dbReference type="ARBA" id="ARBA00014376"/>
    </source>
</evidence>
<comment type="similarity">
    <text evidence="2 6">Belongs to the flagella basal body rod proteins family.</text>
</comment>
<dbReference type="PIRSF" id="PIRSF002889">
    <property type="entry name" value="Rod_FlgB"/>
    <property type="match status" value="1"/>
</dbReference>
<dbReference type="RefSeq" id="WP_045111471.1">
    <property type="nucleotide sequence ID" value="NZ_CAWQZC010000118.1"/>
</dbReference>
<dbReference type="NCBIfam" id="TIGR01396">
    <property type="entry name" value="FlgB"/>
    <property type="match status" value="1"/>
</dbReference>
<comment type="subunit">
    <text evidence="6">The basal body constitutes a major portion of the flagellar organelle and consists of a number of rings mounted on a central rod.</text>
</comment>
<dbReference type="GeneID" id="61295459"/>
<protein>
    <recommendedName>
        <fullName evidence="3 6">Flagellar basal body rod protein FlgB</fullName>
    </recommendedName>
</protein>
<organism evidence="9 11">
    <name type="scientific">Moritella viscosa</name>
    <dbReference type="NCBI Taxonomy" id="80854"/>
    <lineage>
        <taxon>Bacteria</taxon>
        <taxon>Pseudomonadati</taxon>
        <taxon>Pseudomonadota</taxon>
        <taxon>Gammaproteobacteria</taxon>
        <taxon>Alteromonadales</taxon>
        <taxon>Moritellaceae</taxon>
        <taxon>Moritella</taxon>
    </lineage>
</organism>
<dbReference type="EMBL" id="FPLJ01000039">
    <property type="protein sequence ID" value="SGY88701.1"/>
    <property type="molecule type" value="Genomic_DNA"/>
</dbReference>
<dbReference type="Pfam" id="PF00460">
    <property type="entry name" value="Flg_bb_rod"/>
    <property type="match status" value="1"/>
</dbReference>
<keyword evidence="9" id="KW-0969">Cilium</keyword>
<feature type="domain" description="Flagellar basal body rod protein N-terminal" evidence="7">
    <location>
        <begin position="21"/>
        <end position="39"/>
    </location>
</feature>
<dbReference type="OrthoDB" id="9788334at2"/>
<keyword evidence="9" id="KW-0966">Cell projection</keyword>
<name>A0A090IJF6_9GAMM</name>
<dbReference type="STRING" id="80854.MVIS_3461"/>
<keyword evidence="9" id="KW-0282">Flagellum</keyword>
<evidence type="ECO:0000256" key="5">
    <source>
        <dbReference type="ARBA" id="ARBA00024934"/>
    </source>
</evidence>
<gene>
    <name evidence="8" type="ORF">MT2528_1576</name>
    <name evidence="9" type="ORF">NVI5450_1775</name>
</gene>
<evidence type="ECO:0000313" key="8">
    <source>
        <dbReference type="EMBL" id="SGY88701.1"/>
    </source>
</evidence>
<dbReference type="GO" id="GO:0071978">
    <property type="term" value="P:bacterial-type flagellum-dependent swarming motility"/>
    <property type="evidence" value="ECO:0007669"/>
    <property type="project" value="TreeGrafter"/>
</dbReference>
<reference evidence="8 10" key="1">
    <citation type="submission" date="2016-11" db="EMBL/GenBank/DDBJ databases">
        <authorList>
            <person name="Klemetsen T."/>
        </authorList>
    </citation>
    <scope>NUCLEOTIDE SEQUENCE [LARGE SCALE GENOMIC DNA]</scope>
    <source>
        <strain evidence="8">MT 2528</strain>
    </source>
</reference>
<dbReference type="Proteomes" id="UP000183794">
    <property type="component" value="Unassembled WGS sequence"/>
</dbReference>
<sequence>MAINFDNALGIHQYSVGVRERRAEVLASNIANADTPGFKAKDLSFKDALASATQGSSFNLSKTSERHISGGRDIASDLQYRIPNQPDTGDGNTVDVQTERASFMQNSMEYQASLSFLSSKIQTMRKAIKGQ</sequence>
<comment type="function">
    <text evidence="5 6">Structural component of flagellum, the bacterial motility apparatus. Part of the rod structure of flagellar basal body.</text>
</comment>
<evidence type="ECO:0000256" key="2">
    <source>
        <dbReference type="ARBA" id="ARBA00009677"/>
    </source>
</evidence>
<evidence type="ECO:0000256" key="4">
    <source>
        <dbReference type="ARBA" id="ARBA00023143"/>
    </source>
</evidence>
<dbReference type="InterPro" id="IPR006300">
    <property type="entry name" value="FlgB"/>
</dbReference>
<evidence type="ECO:0000256" key="1">
    <source>
        <dbReference type="ARBA" id="ARBA00004117"/>
    </source>
</evidence>
<proteinExistence type="inferred from homology"/>
<evidence type="ECO:0000313" key="10">
    <source>
        <dbReference type="Proteomes" id="UP000182660"/>
    </source>
</evidence>
<keyword evidence="4 6" id="KW-0975">Bacterial flagellum</keyword>
<evidence type="ECO:0000313" key="11">
    <source>
        <dbReference type="Proteomes" id="UP000183794"/>
    </source>
</evidence>
<evidence type="ECO:0000313" key="9">
    <source>
        <dbReference type="EMBL" id="SGY95856.1"/>
    </source>
</evidence>
<dbReference type="InterPro" id="IPR001444">
    <property type="entry name" value="Flag_bb_rod_N"/>
</dbReference>
<evidence type="ECO:0000256" key="6">
    <source>
        <dbReference type="PIRNR" id="PIRNR002889"/>
    </source>
</evidence>
<accession>A0A090IJF6</accession>
<dbReference type="AlphaFoldDB" id="A0A090IJF6"/>